<dbReference type="CDD" id="cd00371">
    <property type="entry name" value="HMA"/>
    <property type="match status" value="1"/>
</dbReference>
<sequence>MKTFNIYTIVTSLLLLMTGLTGYSQISKVDIIATGLTCSMCSNAINKQLKSLSQVSDITTDLNTNTFTVSFNNNQMVSPKVLKDAVEKAGFFVGSMVLTLEPENLKVDNYKAKIGDTSFVFMDEKKMNSAQVQYKVVDKGFVTQKEYKKLSKTYAKHGSYSSENSQMYHLIAL</sequence>
<comment type="caution">
    <text evidence="2">The sequence shown here is derived from an EMBL/GenBank/DDBJ whole genome shotgun (WGS) entry which is preliminary data.</text>
</comment>
<feature type="domain" description="HMA" evidence="1">
    <location>
        <begin position="27"/>
        <end position="94"/>
    </location>
</feature>
<accession>A0ABT8CP70</accession>
<keyword evidence="3" id="KW-1185">Reference proteome</keyword>
<proteinExistence type="predicted"/>
<organism evidence="2 3">
    <name type="scientific">Paenimyroides ceti</name>
    <dbReference type="NCBI Taxonomy" id="395087"/>
    <lineage>
        <taxon>Bacteria</taxon>
        <taxon>Pseudomonadati</taxon>
        <taxon>Bacteroidota</taxon>
        <taxon>Flavobacteriia</taxon>
        <taxon>Flavobacteriales</taxon>
        <taxon>Flavobacteriaceae</taxon>
        <taxon>Paenimyroides</taxon>
    </lineage>
</organism>
<dbReference type="Proteomes" id="UP001242368">
    <property type="component" value="Unassembled WGS sequence"/>
</dbReference>
<dbReference type="PROSITE" id="PS50846">
    <property type="entry name" value="HMA_2"/>
    <property type="match status" value="1"/>
</dbReference>
<dbReference type="RefSeq" id="WP_290362387.1">
    <property type="nucleotide sequence ID" value="NZ_JAUFQU010000001.1"/>
</dbReference>
<dbReference type="InterPro" id="IPR036163">
    <property type="entry name" value="HMA_dom_sf"/>
</dbReference>
<name>A0ABT8CP70_9FLAO</name>
<evidence type="ECO:0000259" key="1">
    <source>
        <dbReference type="PROSITE" id="PS50846"/>
    </source>
</evidence>
<reference evidence="3" key="1">
    <citation type="journal article" date="2019" name="Int. J. Syst. Evol. Microbiol.">
        <title>The Global Catalogue of Microorganisms (GCM) 10K type strain sequencing project: providing services to taxonomists for standard genome sequencing and annotation.</title>
        <authorList>
            <consortium name="The Broad Institute Genomics Platform"/>
            <consortium name="The Broad Institute Genome Sequencing Center for Infectious Disease"/>
            <person name="Wu L."/>
            <person name="Ma J."/>
        </authorList>
    </citation>
    <scope>NUCLEOTIDE SEQUENCE [LARGE SCALE GENOMIC DNA]</scope>
    <source>
        <strain evidence="3">CECT 7184</strain>
    </source>
</reference>
<dbReference type="Pfam" id="PF00403">
    <property type="entry name" value="HMA"/>
    <property type="match status" value="1"/>
</dbReference>
<evidence type="ECO:0000313" key="2">
    <source>
        <dbReference type="EMBL" id="MDN3706307.1"/>
    </source>
</evidence>
<dbReference type="Gene3D" id="3.30.70.100">
    <property type="match status" value="1"/>
</dbReference>
<dbReference type="InterPro" id="IPR006121">
    <property type="entry name" value="HMA_dom"/>
</dbReference>
<gene>
    <name evidence="2" type="ORF">QW060_04115</name>
</gene>
<dbReference type="SUPFAM" id="SSF55008">
    <property type="entry name" value="HMA, heavy metal-associated domain"/>
    <property type="match status" value="1"/>
</dbReference>
<dbReference type="EMBL" id="JAUFQU010000001">
    <property type="protein sequence ID" value="MDN3706307.1"/>
    <property type="molecule type" value="Genomic_DNA"/>
</dbReference>
<evidence type="ECO:0000313" key="3">
    <source>
        <dbReference type="Proteomes" id="UP001242368"/>
    </source>
</evidence>
<protein>
    <submittedName>
        <fullName evidence="2">Heavy metal-associated domain-containing protein</fullName>
    </submittedName>
</protein>